<reference evidence="2" key="1">
    <citation type="submission" date="2022-08" db="EMBL/GenBank/DDBJ databases">
        <authorList>
            <consortium name="DOE Joint Genome Institute"/>
            <person name="Min B."/>
            <person name="Riley R."/>
            <person name="Sierra-Patev S."/>
            <person name="Naranjo-Ortiz M."/>
            <person name="Looney B."/>
            <person name="Konkel Z."/>
            <person name="Slot J.C."/>
            <person name="Sakamoto Y."/>
            <person name="Steenwyk J.L."/>
            <person name="Rokas A."/>
            <person name="Carro J."/>
            <person name="Camarero S."/>
            <person name="Ferreira P."/>
            <person name="Molpeceres G."/>
            <person name="Ruiz-Duenas F.J."/>
            <person name="Serrano A."/>
            <person name="Henrissat B."/>
            <person name="Drula E."/>
            <person name="Hughes K.W."/>
            <person name="Mata J.L."/>
            <person name="Ishikawa N.K."/>
            <person name="Vargas-Isla R."/>
            <person name="Ushijima S."/>
            <person name="Smith C.A."/>
            <person name="Ahrendt S."/>
            <person name="Andreopoulos W."/>
            <person name="He G."/>
            <person name="Labutti K."/>
            <person name="Lipzen A."/>
            <person name="Ng V."/>
            <person name="Sandor L."/>
            <person name="Barry K."/>
            <person name="Martinez A.T."/>
            <person name="Xiao Y."/>
            <person name="Gibbons J.G."/>
            <person name="Terashima K."/>
            <person name="Hibbett D.S."/>
            <person name="Grigoriev I.V."/>
        </authorList>
    </citation>
    <scope>NUCLEOTIDE SEQUENCE</scope>
    <source>
        <strain evidence="2">TFB9207</strain>
    </source>
</reference>
<proteinExistence type="predicted"/>
<name>A0AA38P700_9AGAR</name>
<dbReference type="EMBL" id="MU806244">
    <property type="protein sequence ID" value="KAJ3837469.1"/>
    <property type="molecule type" value="Genomic_DNA"/>
</dbReference>
<dbReference type="Gene3D" id="3.30.559.10">
    <property type="entry name" value="Chloramphenicol acetyltransferase-like domain"/>
    <property type="match status" value="2"/>
</dbReference>
<dbReference type="GO" id="GO:0016747">
    <property type="term" value="F:acyltransferase activity, transferring groups other than amino-acyl groups"/>
    <property type="evidence" value="ECO:0007669"/>
    <property type="project" value="TreeGrafter"/>
</dbReference>
<keyword evidence="1" id="KW-0808">Transferase</keyword>
<evidence type="ECO:0000313" key="3">
    <source>
        <dbReference type="Proteomes" id="UP001163846"/>
    </source>
</evidence>
<dbReference type="InterPro" id="IPR050317">
    <property type="entry name" value="Plant_Fungal_Acyltransferase"/>
</dbReference>
<dbReference type="AlphaFoldDB" id="A0AA38P700"/>
<evidence type="ECO:0000313" key="2">
    <source>
        <dbReference type="EMBL" id="KAJ3837469.1"/>
    </source>
</evidence>
<sequence>MVPIISATVTGRRRVFPSSTSRPTNGIPFTKALSIVDGSVIRYSPACAAWFFDAPNVSDSEALVESLSKTLALYPQWSGSLHMPEPNVATNSAPHTRRYNRPQLTWGLDDDPGVEFIEAQSPHHLSSLLPTPEERANSHRVWDASVVAALGTMSDTPELALHDRVSSKGLPCMVVQATRFACGGIAIAVKFAHPLADAQTLLTFVHDWAAVHRGLTVPVREFAPEMFDQTAEGDIDAPLPDTSILARSHRLPLHRYDWWASATHDCPPFMLPATVIPPDFTNENAGALDLGTPLPWKTWDILAPVQYYAIHFTREEILNMWQAATSDAATTTSGNSQVKVSKLDALLAHIWTLIVRARGLSLDHDEVHLDVTLGLRTRVSPTLPPSFLGSPLLNIPISQPGSQISMTSAGIIRSSMARYNPEAIGALLHEMAYMSDPSRRWNAFLGERHTIVTSWLESRPGMTVHDVDFGFGSKPRMVDSLLFECDGCVQILESGVSTSRTSEWTPWYEAGVSVGMHFKEDVMRRMLEDPCLRKYD</sequence>
<protein>
    <recommendedName>
        <fullName evidence="4">Transferase family protein</fullName>
    </recommendedName>
</protein>
<dbReference type="InterPro" id="IPR023213">
    <property type="entry name" value="CAT-like_dom_sf"/>
</dbReference>
<organism evidence="2 3">
    <name type="scientific">Lentinula raphanica</name>
    <dbReference type="NCBI Taxonomy" id="153919"/>
    <lineage>
        <taxon>Eukaryota</taxon>
        <taxon>Fungi</taxon>
        <taxon>Dikarya</taxon>
        <taxon>Basidiomycota</taxon>
        <taxon>Agaricomycotina</taxon>
        <taxon>Agaricomycetes</taxon>
        <taxon>Agaricomycetidae</taxon>
        <taxon>Agaricales</taxon>
        <taxon>Marasmiineae</taxon>
        <taxon>Omphalotaceae</taxon>
        <taxon>Lentinula</taxon>
    </lineage>
</organism>
<dbReference type="PANTHER" id="PTHR31642">
    <property type="entry name" value="TRICHOTHECENE 3-O-ACETYLTRANSFERASE"/>
    <property type="match status" value="1"/>
</dbReference>
<dbReference type="Pfam" id="PF02458">
    <property type="entry name" value="Transferase"/>
    <property type="match status" value="2"/>
</dbReference>
<feature type="non-terminal residue" evidence="2">
    <location>
        <position position="1"/>
    </location>
</feature>
<gene>
    <name evidence="2" type="ORF">F5878DRAFT_622327</name>
</gene>
<accession>A0AA38P700</accession>
<keyword evidence="3" id="KW-1185">Reference proteome</keyword>
<evidence type="ECO:0000256" key="1">
    <source>
        <dbReference type="ARBA" id="ARBA00022679"/>
    </source>
</evidence>
<dbReference type="Proteomes" id="UP001163846">
    <property type="component" value="Unassembled WGS sequence"/>
</dbReference>
<evidence type="ECO:0008006" key="4">
    <source>
        <dbReference type="Google" id="ProtNLM"/>
    </source>
</evidence>
<dbReference type="PANTHER" id="PTHR31642:SF310">
    <property type="entry name" value="FATTY ALCOHOL:CAFFEOYL-COA ACYLTRANSFERASE"/>
    <property type="match status" value="1"/>
</dbReference>
<comment type="caution">
    <text evidence="2">The sequence shown here is derived from an EMBL/GenBank/DDBJ whole genome shotgun (WGS) entry which is preliminary data.</text>
</comment>